<dbReference type="EMBL" id="JYDP01000314">
    <property type="protein sequence ID" value="KRZ01242.1"/>
    <property type="molecule type" value="Genomic_DNA"/>
</dbReference>
<feature type="non-terminal residue" evidence="1">
    <location>
        <position position="1"/>
    </location>
</feature>
<sequence>LKSPTREAKYFQHGMLYCRAMKFSLHKNQRNQIYRGQCYTLKRINRTYKYWMCAERSRGCRGTLSTNLEATQVMRTSQHAAGSRVYPQTFCHQQQLNELRRLAAEELRSSASSSLDTAAYFQTWDQAQHTMYHSQARRYP</sequence>
<dbReference type="Gene3D" id="2.20.25.240">
    <property type="match status" value="1"/>
</dbReference>
<reference evidence="1 2" key="1">
    <citation type="submission" date="2015-01" db="EMBL/GenBank/DDBJ databases">
        <title>Evolution of Trichinella species and genotypes.</title>
        <authorList>
            <person name="Korhonen P.K."/>
            <person name="Edoardo P."/>
            <person name="Giuseppe L.R."/>
            <person name="Gasser R.B."/>
        </authorList>
    </citation>
    <scope>NUCLEOTIDE SEQUENCE [LARGE SCALE GENOMIC DNA]</scope>
    <source>
        <strain evidence="1">ISS1029</strain>
    </source>
</reference>
<gene>
    <name evidence="1" type="ORF">T11_3260</name>
</gene>
<organism evidence="1 2">
    <name type="scientific">Trichinella zimbabwensis</name>
    <dbReference type="NCBI Taxonomy" id="268475"/>
    <lineage>
        <taxon>Eukaryota</taxon>
        <taxon>Metazoa</taxon>
        <taxon>Ecdysozoa</taxon>
        <taxon>Nematoda</taxon>
        <taxon>Enoplea</taxon>
        <taxon>Dorylaimia</taxon>
        <taxon>Trichinellida</taxon>
        <taxon>Trichinellidae</taxon>
        <taxon>Trichinella</taxon>
    </lineage>
</organism>
<accession>A0A0V1GT39</accession>
<dbReference type="AlphaFoldDB" id="A0A0V1GT39"/>
<evidence type="ECO:0000313" key="1">
    <source>
        <dbReference type="EMBL" id="KRZ01242.1"/>
    </source>
</evidence>
<evidence type="ECO:0008006" key="3">
    <source>
        <dbReference type="Google" id="ProtNLM"/>
    </source>
</evidence>
<name>A0A0V1GT39_9BILA</name>
<dbReference type="Proteomes" id="UP000055024">
    <property type="component" value="Unassembled WGS sequence"/>
</dbReference>
<comment type="caution">
    <text evidence="1">The sequence shown here is derived from an EMBL/GenBank/DDBJ whole genome shotgun (WGS) entry which is preliminary data.</text>
</comment>
<protein>
    <recommendedName>
        <fullName evidence="3">FLYWCH-type domain-containing protein</fullName>
    </recommendedName>
</protein>
<evidence type="ECO:0000313" key="2">
    <source>
        <dbReference type="Proteomes" id="UP000055024"/>
    </source>
</evidence>
<dbReference type="OrthoDB" id="6154864at2759"/>
<keyword evidence="2" id="KW-1185">Reference proteome</keyword>
<proteinExistence type="predicted"/>